<organism evidence="4 5">
    <name type="scientific">Rubus argutus</name>
    <name type="common">Southern blackberry</name>
    <dbReference type="NCBI Taxonomy" id="59490"/>
    <lineage>
        <taxon>Eukaryota</taxon>
        <taxon>Viridiplantae</taxon>
        <taxon>Streptophyta</taxon>
        <taxon>Embryophyta</taxon>
        <taxon>Tracheophyta</taxon>
        <taxon>Spermatophyta</taxon>
        <taxon>Magnoliopsida</taxon>
        <taxon>eudicotyledons</taxon>
        <taxon>Gunneridae</taxon>
        <taxon>Pentapetalae</taxon>
        <taxon>rosids</taxon>
        <taxon>fabids</taxon>
        <taxon>Rosales</taxon>
        <taxon>Rosaceae</taxon>
        <taxon>Rosoideae</taxon>
        <taxon>Rosoideae incertae sedis</taxon>
        <taxon>Rubus</taxon>
    </lineage>
</organism>
<feature type="active site" description="O-(5'-phospho-DNA)-tyrosine intermediate" evidence="1">
    <location>
        <position position="163"/>
    </location>
</feature>
<proteinExistence type="inferred from homology"/>
<dbReference type="Gene3D" id="1.10.10.10">
    <property type="entry name" value="Winged helix-like DNA-binding domain superfamily/Winged helix DNA-binding domain"/>
    <property type="match status" value="1"/>
</dbReference>
<comment type="similarity">
    <text evidence="1">Belongs to the TOP6A family.</text>
</comment>
<gene>
    <name evidence="4" type="ORF">M0R45_005332</name>
</gene>
<keyword evidence="5" id="KW-1185">Reference proteome</keyword>
<dbReference type="GO" id="GO:0005524">
    <property type="term" value="F:ATP binding"/>
    <property type="evidence" value="ECO:0007669"/>
    <property type="project" value="InterPro"/>
</dbReference>
<dbReference type="PANTHER" id="PTHR10848:SF4">
    <property type="entry name" value="DNA TOPOISOMERASE 6 SUBUNIT A"/>
    <property type="match status" value="1"/>
</dbReference>
<dbReference type="AlphaFoldDB" id="A0AAW1YMC4"/>
<evidence type="ECO:0000313" key="4">
    <source>
        <dbReference type="EMBL" id="KAK9949821.1"/>
    </source>
</evidence>
<dbReference type="InterPro" id="IPR002815">
    <property type="entry name" value="Spo11/TopoVI_A"/>
</dbReference>
<sequence>MADKKKKRRRSDDDESELPFKSMLKPDSSILYTIQQLNDSLRSSAASSSSKTLTLADLSISSCREVRELSLPSVQTEIEAVMLKVLQSILDGNGFSFDVPSRAAANQLYVPELDRIVLKDKSSLRPYANVSTVRKATITARILQLIHELTIKGIHVTKRDLFYTDVKLFQDQAQSDTILDDVSCMIGCTRSSLNVVAAEKGVGGGSSDFQRRRRCNRLY</sequence>
<dbReference type="Pfam" id="PF04406">
    <property type="entry name" value="TP6A_N"/>
    <property type="match status" value="1"/>
</dbReference>
<dbReference type="PROSITE" id="PS52041">
    <property type="entry name" value="TOPO_IIB"/>
    <property type="match status" value="1"/>
</dbReference>
<dbReference type="GO" id="GO:0003677">
    <property type="term" value="F:DNA binding"/>
    <property type="evidence" value="ECO:0007669"/>
    <property type="project" value="UniProtKB-UniRule"/>
</dbReference>
<dbReference type="SUPFAM" id="SSF56726">
    <property type="entry name" value="DNA topoisomerase IV, alpha subunit"/>
    <property type="match status" value="1"/>
</dbReference>
<dbReference type="GO" id="GO:0042138">
    <property type="term" value="P:meiotic DNA double-strand break formation"/>
    <property type="evidence" value="ECO:0007669"/>
    <property type="project" value="TreeGrafter"/>
</dbReference>
<dbReference type="InterPro" id="IPR036078">
    <property type="entry name" value="Spo11/TopoVI_A_sf"/>
</dbReference>
<keyword evidence="1" id="KW-0413">Isomerase</keyword>
<reference evidence="4 5" key="1">
    <citation type="journal article" date="2023" name="G3 (Bethesda)">
        <title>A chromosome-length genome assembly and annotation of blackberry (Rubus argutus, cv. 'Hillquist').</title>
        <authorList>
            <person name="Bruna T."/>
            <person name="Aryal R."/>
            <person name="Dudchenko O."/>
            <person name="Sargent D.J."/>
            <person name="Mead D."/>
            <person name="Buti M."/>
            <person name="Cavallini A."/>
            <person name="Hytonen T."/>
            <person name="Andres J."/>
            <person name="Pham M."/>
            <person name="Weisz D."/>
            <person name="Mascagni F."/>
            <person name="Usai G."/>
            <person name="Natali L."/>
            <person name="Bassil N."/>
            <person name="Fernandez G.E."/>
            <person name="Lomsadze A."/>
            <person name="Armour M."/>
            <person name="Olukolu B."/>
            <person name="Poorten T."/>
            <person name="Britton C."/>
            <person name="Davik J."/>
            <person name="Ashrafi H."/>
            <person name="Aiden E.L."/>
            <person name="Borodovsky M."/>
            <person name="Worthington M."/>
        </authorList>
    </citation>
    <scope>NUCLEOTIDE SEQUENCE [LARGE SCALE GENOMIC DNA]</scope>
    <source>
        <strain evidence="4">PI 553951</strain>
    </source>
</reference>
<evidence type="ECO:0000256" key="1">
    <source>
        <dbReference type="PROSITE-ProRule" id="PRU01385"/>
    </source>
</evidence>
<dbReference type="PANTHER" id="PTHR10848">
    <property type="entry name" value="MEIOTIC RECOMBINATION PROTEIN SPO11"/>
    <property type="match status" value="1"/>
</dbReference>
<evidence type="ECO:0000259" key="3">
    <source>
        <dbReference type="Pfam" id="PF04406"/>
    </source>
</evidence>
<dbReference type="GO" id="GO:0000706">
    <property type="term" value="P:meiotic DNA double-strand break processing"/>
    <property type="evidence" value="ECO:0007669"/>
    <property type="project" value="TreeGrafter"/>
</dbReference>
<dbReference type="InterPro" id="IPR013049">
    <property type="entry name" value="Spo11/TopoVI_A_N"/>
</dbReference>
<accession>A0AAW1YMC4</accession>
<dbReference type="GO" id="GO:0007131">
    <property type="term" value="P:reciprocal meiotic recombination"/>
    <property type="evidence" value="ECO:0007669"/>
    <property type="project" value="TreeGrafter"/>
</dbReference>
<keyword evidence="1" id="KW-0238">DNA-binding</keyword>
<keyword evidence="1" id="KW-0799">Topoisomerase</keyword>
<feature type="region of interest" description="Disordered" evidence="2">
    <location>
        <begin position="1"/>
        <end position="21"/>
    </location>
</feature>
<dbReference type="FunFam" id="1.10.10.10:FF:000387">
    <property type="entry name" value="DNA topoisomerase 6 subunit A"/>
    <property type="match status" value="1"/>
</dbReference>
<dbReference type="InterPro" id="IPR036388">
    <property type="entry name" value="WH-like_DNA-bd_sf"/>
</dbReference>
<comment type="caution">
    <text evidence="4">The sequence shown here is derived from an EMBL/GenBank/DDBJ whole genome shotgun (WGS) entry which is preliminary data.</text>
</comment>
<name>A0AAW1YMC4_RUBAR</name>
<protein>
    <recommendedName>
        <fullName evidence="3">Spo11/DNA topoisomerase VI subunit A N-terminal domain-containing protein</fullName>
    </recommendedName>
</protein>
<feature type="domain" description="Spo11/DNA topoisomerase VI subunit A N-terminal" evidence="3">
    <location>
        <begin position="134"/>
        <end position="195"/>
    </location>
</feature>
<dbReference type="GO" id="GO:0000228">
    <property type="term" value="C:nuclear chromosome"/>
    <property type="evidence" value="ECO:0007669"/>
    <property type="project" value="TreeGrafter"/>
</dbReference>
<evidence type="ECO:0000313" key="5">
    <source>
        <dbReference type="Proteomes" id="UP001457282"/>
    </source>
</evidence>
<dbReference type="PRINTS" id="PR01550">
    <property type="entry name" value="TOP6AFAMILY"/>
</dbReference>
<comment type="catalytic activity">
    <reaction evidence="1">
        <text>ATP-dependent breakage, passage and rejoining of double-stranded DNA.</text>
        <dbReference type="EC" id="5.6.2.2"/>
    </reaction>
</comment>
<dbReference type="GO" id="GO:0003918">
    <property type="term" value="F:DNA topoisomerase type II (double strand cut, ATP-hydrolyzing) activity"/>
    <property type="evidence" value="ECO:0007669"/>
    <property type="project" value="UniProtKB-UniRule"/>
</dbReference>
<evidence type="ECO:0000256" key="2">
    <source>
        <dbReference type="SAM" id="MobiDB-lite"/>
    </source>
</evidence>
<dbReference type="Proteomes" id="UP001457282">
    <property type="component" value="Unassembled WGS sequence"/>
</dbReference>
<dbReference type="EMBL" id="JBEDUW010000001">
    <property type="protein sequence ID" value="KAK9949821.1"/>
    <property type="molecule type" value="Genomic_DNA"/>
</dbReference>